<dbReference type="SMART" id="SM00418">
    <property type="entry name" value="HTH_ARSR"/>
    <property type="match status" value="1"/>
</dbReference>
<dbReference type="Pfam" id="PF01022">
    <property type="entry name" value="HTH_5"/>
    <property type="match status" value="1"/>
</dbReference>
<keyword evidence="2" id="KW-0238">DNA-binding</keyword>
<dbReference type="InterPro" id="IPR011991">
    <property type="entry name" value="ArsR-like_HTH"/>
</dbReference>
<proteinExistence type="predicted"/>
<keyword evidence="6" id="KW-1185">Reference proteome</keyword>
<dbReference type="Gene3D" id="1.10.10.10">
    <property type="entry name" value="Winged helix-like DNA-binding domain superfamily/Winged helix DNA-binding domain"/>
    <property type="match status" value="1"/>
</dbReference>
<keyword evidence="3" id="KW-0804">Transcription</keyword>
<dbReference type="InterPro" id="IPR001845">
    <property type="entry name" value="HTH_ArsR_DNA-bd_dom"/>
</dbReference>
<evidence type="ECO:0000313" key="6">
    <source>
        <dbReference type="Proteomes" id="UP000298781"/>
    </source>
</evidence>
<dbReference type="Proteomes" id="UP000298781">
    <property type="component" value="Chromosome"/>
</dbReference>
<name>A0A4D7AWK5_9HYPH</name>
<dbReference type="EMBL" id="CP039690">
    <property type="protein sequence ID" value="QCI65499.1"/>
    <property type="molecule type" value="Genomic_DNA"/>
</dbReference>
<keyword evidence="1" id="KW-0805">Transcription regulation</keyword>
<dbReference type="GO" id="GO:0003700">
    <property type="term" value="F:DNA-binding transcription factor activity"/>
    <property type="evidence" value="ECO:0007669"/>
    <property type="project" value="InterPro"/>
</dbReference>
<evidence type="ECO:0000256" key="1">
    <source>
        <dbReference type="ARBA" id="ARBA00023015"/>
    </source>
</evidence>
<dbReference type="CDD" id="cd00090">
    <property type="entry name" value="HTH_ARSR"/>
    <property type="match status" value="1"/>
</dbReference>
<dbReference type="PROSITE" id="PS50987">
    <property type="entry name" value="HTH_ARSR_2"/>
    <property type="match status" value="1"/>
</dbReference>
<feature type="domain" description="HTH arsR-type" evidence="4">
    <location>
        <begin position="1"/>
        <end position="96"/>
    </location>
</feature>
<gene>
    <name evidence="5" type="ORF">E8M01_15575</name>
</gene>
<evidence type="ECO:0000313" key="5">
    <source>
        <dbReference type="EMBL" id="QCI65499.1"/>
    </source>
</evidence>
<sequence length="112" mass="12630">MSAFAALSDPTRRAIVAMLSQGERAVADIVERFDISAPAISQHLKVLRETRLVSMRVDGQRRIYRLDPTGLDEIDAWLGEVRAFWSGKLDALERELRKPQADQGTPKKPRSK</sequence>
<dbReference type="KEGG" id="pstg:E8M01_15575"/>
<evidence type="ECO:0000256" key="2">
    <source>
        <dbReference type="ARBA" id="ARBA00023125"/>
    </source>
</evidence>
<dbReference type="PANTHER" id="PTHR33154:SF33">
    <property type="entry name" value="TRANSCRIPTIONAL REPRESSOR SDPR"/>
    <property type="match status" value="1"/>
</dbReference>
<dbReference type="GO" id="GO:0003677">
    <property type="term" value="F:DNA binding"/>
    <property type="evidence" value="ECO:0007669"/>
    <property type="project" value="UniProtKB-KW"/>
</dbReference>
<dbReference type="PANTHER" id="PTHR33154">
    <property type="entry name" value="TRANSCRIPTIONAL REGULATOR, ARSR FAMILY"/>
    <property type="match status" value="1"/>
</dbReference>
<dbReference type="InterPro" id="IPR036388">
    <property type="entry name" value="WH-like_DNA-bd_sf"/>
</dbReference>
<dbReference type="RefSeq" id="WP_136960946.1">
    <property type="nucleotide sequence ID" value="NZ_CP039690.1"/>
</dbReference>
<dbReference type="OrthoDB" id="9790747at2"/>
<protein>
    <submittedName>
        <fullName evidence="5">Winged helix-turn-helix transcriptional regulator</fullName>
    </submittedName>
</protein>
<organism evidence="5 6">
    <name type="scientific">Phreatobacter stygius</name>
    <dbReference type="NCBI Taxonomy" id="1940610"/>
    <lineage>
        <taxon>Bacteria</taxon>
        <taxon>Pseudomonadati</taxon>
        <taxon>Pseudomonadota</taxon>
        <taxon>Alphaproteobacteria</taxon>
        <taxon>Hyphomicrobiales</taxon>
        <taxon>Phreatobacteraceae</taxon>
        <taxon>Phreatobacter</taxon>
    </lineage>
</organism>
<dbReference type="SUPFAM" id="SSF46785">
    <property type="entry name" value="Winged helix' DNA-binding domain"/>
    <property type="match status" value="1"/>
</dbReference>
<dbReference type="AlphaFoldDB" id="A0A4D7AWK5"/>
<reference evidence="5 6" key="1">
    <citation type="submission" date="2019-04" db="EMBL/GenBank/DDBJ databases">
        <title>Phreatobacter aquaticus sp. nov.</title>
        <authorList>
            <person name="Choi A."/>
        </authorList>
    </citation>
    <scope>NUCLEOTIDE SEQUENCE [LARGE SCALE GENOMIC DNA]</scope>
    <source>
        <strain evidence="5 6">KCTC 52518</strain>
    </source>
</reference>
<dbReference type="NCBIfam" id="NF033788">
    <property type="entry name" value="HTH_metalloreg"/>
    <property type="match status" value="1"/>
</dbReference>
<evidence type="ECO:0000259" key="4">
    <source>
        <dbReference type="PROSITE" id="PS50987"/>
    </source>
</evidence>
<dbReference type="PRINTS" id="PR00778">
    <property type="entry name" value="HTHARSR"/>
</dbReference>
<accession>A0A4D7AWK5</accession>
<dbReference type="InterPro" id="IPR036390">
    <property type="entry name" value="WH_DNA-bd_sf"/>
</dbReference>
<dbReference type="InterPro" id="IPR051081">
    <property type="entry name" value="HTH_MetalResp_TranReg"/>
</dbReference>
<evidence type="ECO:0000256" key="3">
    <source>
        <dbReference type="ARBA" id="ARBA00023163"/>
    </source>
</evidence>